<gene>
    <name evidence="2" type="ORF">RGQ30_21600</name>
</gene>
<sequence length="59" mass="6566">MPHSMGSLGNKNQERKAGQSEKRELAKAHDLLALMRKGNTVAEVFDGSKKPLYRVTPWG</sequence>
<dbReference type="Proteomes" id="UP001329151">
    <property type="component" value="Chromosome"/>
</dbReference>
<dbReference type="AlphaFoldDB" id="A0AA86IZR4"/>
<protein>
    <submittedName>
        <fullName evidence="2">Uncharacterized protein</fullName>
    </submittedName>
</protein>
<evidence type="ECO:0000256" key="1">
    <source>
        <dbReference type="SAM" id="MobiDB-lite"/>
    </source>
</evidence>
<accession>A0AA86IZR4</accession>
<dbReference type="EMBL" id="AP028947">
    <property type="protein sequence ID" value="BET26659.1"/>
    <property type="molecule type" value="Genomic_DNA"/>
</dbReference>
<keyword evidence="3" id="KW-1185">Reference proteome</keyword>
<proteinExistence type="predicted"/>
<dbReference type="KEGG" id="lto:RGQ30_21600"/>
<feature type="compositionally biased region" description="Basic and acidic residues" evidence="1">
    <location>
        <begin position="12"/>
        <end position="25"/>
    </location>
</feature>
<reference evidence="2 3" key="1">
    <citation type="submission" date="2023-10" db="EMBL/GenBank/DDBJ databases">
        <title>Complete Genome Sequence of Limnobacter thiooxidans CS-K2T, Isolated from freshwater lake sediments in Bavaria, Germany.</title>
        <authorList>
            <person name="Naruki M."/>
            <person name="Watanabe A."/>
            <person name="Warashina T."/>
            <person name="Morita T."/>
            <person name="Arakawa K."/>
        </authorList>
    </citation>
    <scope>NUCLEOTIDE SEQUENCE [LARGE SCALE GENOMIC DNA]</scope>
    <source>
        <strain evidence="2 3">CS-K2</strain>
    </source>
</reference>
<feature type="region of interest" description="Disordered" evidence="1">
    <location>
        <begin position="1"/>
        <end position="25"/>
    </location>
</feature>
<organism evidence="2 3">
    <name type="scientific">Limnobacter thiooxidans</name>
    <dbReference type="NCBI Taxonomy" id="131080"/>
    <lineage>
        <taxon>Bacteria</taxon>
        <taxon>Pseudomonadati</taxon>
        <taxon>Pseudomonadota</taxon>
        <taxon>Betaproteobacteria</taxon>
        <taxon>Burkholderiales</taxon>
        <taxon>Burkholderiaceae</taxon>
        <taxon>Limnobacter</taxon>
    </lineage>
</organism>
<evidence type="ECO:0000313" key="2">
    <source>
        <dbReference type="EMBL" id="BET26659.1"/>
    </source>
</evidence>
<name>A0AA86IZR4_9BURK</name>
<evidence type="ECO:0000313" key="3">
    <source>
        <dbReference type="Proteomes" id="UP001329151"/>
    </source>
</evidence>